<proteinExistence type="predicted"/>
<keyword evidence="1" id="KW-0812">Transmembrane</keyword>
<dbReference type="Proteomes" id="UP000170217">
    <property type="component" value="Segment"/>
</dbReference>
<evidence type="ECO:0000259" key="2">
    <source>
        <dbReference type="Pfam" id="PF02440"/>
    </source>
</evidence>
<sequence>MASQKGEHCGFLHCLLSGYMHHHCYHVCVHTLAYSHSPKKQREGENALIINFYLQTMATVPAFIFTTIMVIHGQTLINVHPGTNHTLVVPKNYSNIEWQWFTNNEWNEPCEHYNLFICNHNLTLINVSTLHKGYYYRYDNHSIDPTIYLVRVNTKGHSITKAFSNISTIQNFKAALLFKTENITDNVLPTTPTEKNIPNSISGIIALLTVGIVIILCIMIYAYCYKKIHHKQEPLLSF</sequence>
<organism evidence="3 4">
    <name type="scientific">Human mastadenovirus B</name>
    <dbReference type="NCBI Taxonomy" id="108098"/>
    <lineage>
        <taxon>Viruses</taxon>
        <taxon>Varidnaviria</taxon>
        <taxon>Bamfordvirae</taxon>
        <taxon>Preplasmiviricota</taxon>
        <taxon>Polisuviricotina</taxon>
        <taxon>Pharingeaviricetes</taxon>
        <taxon>Rowavirales</taxon>
        <taxon>Adenoviridae</taxon>
        <taxon>Mastadenovirus</taxon>
        <taxon>Mastadenovirus blackbeardi</taxon>
    </lineage>
</organism>
<dbReference type="EMBL" id="KT069550">
    <property type="protein sequence ID" value="AKQ98381.1"/>
    <property type="molecule type" value="Genomic_DNA"/>
</dbReference>
<feature type="transmembrane region" description="Helical" evidence="1">
    <location>
        <begin position="201"/>
        <end position="224"/>
    </location>
</feature>
<accession>A0A0K0PY77</accession>
<keyword evidence="1" id="KW-0472">Membrane</keyword>
<evidence type="ECO:0000256" key="1">
    <source>
        <dbReference type="SAM" id="Phobius"/>
    </source>
</evidence>
<evidence type="ECO:0000313" key="3">
    <source>
        <dbReference type="EMBL" id="AKQ98381.1"/>
    </source>
</evidence>
<evidence type="ECO:0000313" key="4">
    <source>
        <dbReference type="Proteomes" id="UP000170217"/>
    </source>
</evidence>
<name>A0A0K0PY77_9ADEN</name>
<dbReference type="InterPro" id="IPR003471">
    <property type="entry name" value="Adeno_E3_CR1"/>
</dbReference>
<keyword evidence="1" id="KW-1133">Transmembrane helix</keyword>
<feature type="domain" description="Adenovirus E3 region protein CR1" evidence="2">
    <location>
        <begin position="72"/>
        <end position="154"/>
    </location>
</feature>
<dbReference type="Pfam" id="PF02440">
    <property type="entry name" value="Adeno_E3_CR1"/>
    <property type="match status" value="1"/>
</dbReference>
<protein>
    <submittedName>
        <fullName evidence="3">E3 CR1-beta1</fullName>
    </submittedName>
</protein>
<reference evidence="3 4" key="1">
    <citation type="journal article" date="2015" name="J. Gen. Virol.">
        <title>Phylogenomic evidence for recombination of adenoviruses in wild gorillas.</title>
        <authorList>
            <person name="Hoppe E."/>
            <person name="Pauly M."/>
            <person name="Robbins M."/>
            <person name="Gray M."/>
            <person name="Kujirakwinja D."/>
            <person name="Nishuli R."/>
            <person name="Boji Mungu-Akonkwa D.D."/>
            <person name="Leendertz F.H."/>
            <person name="Ehlers B."/>
        </authorList>
    </citation>
    <scope>NUCLEOTIDE SEQUENCE [LARGE SCALE GENOMIC DNA]</scope>
    <source>
        <strain evidence="3">DRC Kahuzi Gorilla beringei graueri 6759</strain>
    </source>
</reference>